<dbReference type="Gene3D" id="2.130.10.10">
    <property type="entry name" value="YVTN repeat-like/Quinoprotein amine dehydrogenase"/>
    <property type="match status" value="2"/>
</dbReference>
<gene>
    <name evidence="2" type="ORF">theurythT_00590</name>
</gene>
<organism evidence="2 3">
    <name type="scientific">Thalassotalea eurytherma</name>
    <dbReference type="NCBI Taxonomy" id="1144278"/>
    <lineage>
        <taxon>Bacteria</taxon>
        <taxon>Pseudomonadati</taxon>
        <taxon>Pseudomonadota</taxon>
        <taxon>Gammaproteobacteria</taxon>
        <taxon>Alteromonadales</taxon>
        <taxon>Colwelliaceae</taxon>
        <taxon>Thalassotalea</taxon>
    </lineage>
</organism>
<dbReference type="InterPro" id="IPR008969">
    <property type="entry name" value="CarboxyPept-like_regulatory"/>
</dbReference>
<dbReference type="PANTHER" id="PTHR40274">
    <property type="entry name" value="VIRGINIAMYCIN B LYASE"/>
    <property type="match status" value="1"/>
</dbReference>
<dbReference type="Pfam" id="PF13620">
    <property type="entry name" value="CarboxypepD_reg"/>
    <property type="match status" value="1"/>
</dbReference>
<dbReference type="EMBL" id="BSSU01000001">
    <property type="protein sequence ID" value="GLX80607.1"/>
    <property type="molecule type" value="Genomic_DNA"/>
</dbReference>
<name>A0ABQ6GXN0_9GAMM</name>
<proteinExistence type="predicted"/>
<comment type="caution">
    <text evidence="2">The sequence shown here is derived from an EMBL/GenBank/DDBJ whole genome shotgun (WGS) entry which is preliminary data.</text>
</comment>
<accession>A0ABQ6GXN0</accession>
<dbReference type="InterPro" id="IPR051344">
    <property type="entry name" value="Vgb"/>
</dbReference>
<reference evidence="2 3" key="1">
    <citation type="submission" date="2023-03" db="EMBL/GenBank/DDBJ databases">
        <title>Draft genome sequence of Thalassotalea eurytherma JCM 18482T.</title>
        <authorList>
            <person name="Sawabe T."/>
        </authorList>
    </citation>
    <scope>NUCLEOTIDE SEQUENCE [LARGE SCALE GENOMIC DNA]</scope>
    <source>
        <strain evidence="2 3">JCM 18482</strain>
    </source>
</reference>
<dbReference type="InterPro" id="IPR036909">
    <property type="entry name" value="Cyt_c-like_dom_sf"/>
</dbReference>
<dbReference type="Gene3D" id="2.60.40.1120">
    <property type="entry name" value="Carboxypeptidase-like, regulatory domain"/>
    <property type="match status" value="1"/>
</dbReference>
<feature type="signal peptide" evidence="1">
    <location>
        <begin position="1"/>
        <end position="19"/>
    </location>
</feature>
<keyword evidence="1" id="KW-0732">Signal</keyword>
<dbReference type="SUPFAM" id="SSF49464">
    <property type="entry name" value="Carboxypeptidase regulatory domain-like"/>
    <property type="match status" value="1"/>
</dbReference>
<evidence type="ECO:0008006" key="4">
    <source>
        <dbReference type="Google" id="ProtNLM"/>
    </source>
</evidence>
<protein>
    <recommendedName>
        <fullName evidence="4">Lyase</fullName>
    </recommendedName>
</protein>
<dbReference type="PANTHER" id="PTHR40274:SF3">
    <property type="entry name" value="VIRGINIAMYCIN B LYASE"/>
    <property type="match status" value="1"/>
</dbReference>
<feature type="chain" id="PRO_5047361278" description="Lyase" evidence="1">
    <location>
        <begin position="20"/>
        <end position="585"/>
    </location>
</feature>
<sequence length="585" mass="65937">MRKVVMGLSLSMAATAVTAGTINGQVLSPEGLPVSGAMISISSSDSEIRKTGFTDTDGNFQLVHEFEGSLPIRVRTPFYADYSQTITQQGDHVMDINFTLEREKNDREKTESLPASAHAAMLDWTGVEDAHEAFVSQCNYCHQIGNSLTRTRRDAGAWLQTINRMEGYISMLTDDEAQRIAQVLAEGFDGQMIDSVKTYEDHDQLSQTVIEEWFAGDGLSFIHDADVASNGKFYGADEGHDIIWELDPITGKIVEYPLPDIDMPVGGYFSGLELPLGIFTGKHGPHSMVEDKRTNKLWITNSLSSYLISFDIHTKQFEMFDIGEDTRYLHTIRIDDDGILWFTVAASNQVVRFDPISKEKEIIDLPSNGWKRWMTDAFLPTVLDLAANFKDWDIYPNWSHHKTMQIGREVLTMPYGLDVHPTTGQIWYSKLDAHKIGVIDPDTLDIEEFDTPLKGPRRPRFDTYGNLWIPSFEEGALMKFDSATKKFSTYDIPTLADNQVETPYALNIHPKTGEIWLTSNASDRVFTFDPVTESFRAFPSPTRVTFLRDMVFTKEGKVCSSSSNLPAYAIEGGRPSFICFWQPNR</sequence>
<dbReference type="SUPFAM" id="SSF63829">
    <property type="entry name" value="Calcium-dependent phosphotriesterase"/>
    <property type="match status" value="1"/>
</dbReference>
<dbReference type="Proteomes" id="UP001157133">
    <property type="component" value="Unassembled WGS sequence"/>
</dbReference>
<dbReference type="InterPro" id="IPR015943">
    <property type="entry name" value="WD40/YVTN_repeat-like_dom_sf"/>
</dbReference>
<evidence type="ECO:0000313" key="2">
    <source>
        <dbReference type="EMBL" id="GLX80607.1"/>
    </source>
</evidence>
<evidence type="ECO:0000256" key="1">
    <source>
        <dbReference type="SAM" id="SignalP"/>
    </source>
</evidence>
<dbReference type="RefSeq" id="WP_284205922.1">
    <property type="nucleotide sequence ID" value="NZ_BSSU01000001.1"/>
</dbReference>
<keyword evidence="3" id="KW-1185">Reference proteome</keyword>
<dbReference type="Gene3D" id="1.10.760.10">
    <property type="entry name" value="Cytochrome c-like domain"/>
    <property type="match status" value="1"/>
</dbReference>
<evidence type="ECO:0000313" key="3">
    <source>
        <dbReference type="Proteomes" id="UP001157133"/>
    </source>
</evidence>